<sequence length="286" mass="32513">MMHIQNIVRKTVLLFTLGVFTSLSFSKESDESVGGYHPDLTATTEAQQRSPHEYSDGLTLSSGPSLFEGREKLSLADEHIFSSVLIDRLEYSNGRKENYANYKALAWIGKDYHKIWFKSDGEYKNSLQETENQILYGYATSPYWDILLGARYDTYKSRSDKGWLALGIQGLAPYWFEVDSSLFVDSHGLALLSLEAEYDLLLTQKLILQPQVSMNIYSKDDDEMLVGRGISDISTGLRLRYEINRQFAPYIGVEWSTLAGSTYDLAKDNGESTSDTRFITGARFWF</sequence>
<dbReference type="GO" id="GO:0009279">
    <property type="term" value="C:cell outer membrane"/>
    <property type="evidence" value="ECO:0007669"/>
    <property type="project" value="InterPro"/>
</dbReference>
<organism evidence="1 2">
    <name type="scientific">Aeromonas media</name>
    <dbReference type="NCBI Taxonomy" id="651"/>
    <lineage>
        <taxon>Bacteria</taxon>
        <taxon>Pseudomonadati</taxon>
        <taxon>Pseudomonadota</taxon>
        <taxon>Gammaproteobacteria</taxon>
        <taxon>Aeromonadales</taxon>
        <taxon>Aeromonadaceae</taxon>
        <taxon>Aeromonas</taxon>
    </lineage>
</organism>
<proteinExistence type="predicted"/>
<evidence type="ECO:0000313" key="2">
    <source>
        <dbReference type="Proteomes" id="UP001208651"/>
    </source>
</evidence>
<dbReference type="RefSeq" id="WP_223917471.1">
    <property type="nucleotide sequence ID" value="NZ_AP022188.1"/>
</dbReference>
<dbReference type="AlphaFoldDB" id="A0AAW5RTI6"/>
<dbReference type="GO" id="GO:0006878">
    <property type="term" value="P:intracellular copper ion homeostasis"/>
    <property type="evidence" value="ECO:0007669"/>
    <property type="project" value="InterPro"/>
</dbReference>
<name>A0AAW5RTI6_AERME</name>
<dbReference type="Pfam" id="PF05275">
    <property type="entry name" value="CopB"/>
    <property type="match status" value="1"/>
</dbReference>
<dbReference type="InterPro" id="IPR007939">
    <property type="entry name" value="Cu-R_B_prcur"/>
</dbReference>
<accession>A0AAW5RTI6</accession>
<dbReference type="Proteomes" id="UP001208651">
    <property type="component" value="Unassembled WGS sequence"/>
</dbReference>
<dbReference type="SUPFAM" id="SSF56935">
    <property type="entry name" value="Porins"/>
    <property type="match status" value="1"/>
</dbReference>
<dbReference type="GO" id="GO:0005507">
    <property type="term" value="F:copper ion binding"/>
    <property type="evidence" value="ECO:0007669"/>
    <property type="project" value="InterPro"/>
</dbReference>
<comment type="caution">
    <text evidence="1">The sequence shown here is derived from an EMBL/GenBank/DDBJ whole genome shotgun (WGS) entry which is preliminary data.</text>
</comment>
<gene>
    <name evidence="1" type="ORF">LZT28_19420</name>
</gene>
<protein>
    <submittedName>
        <fullName evidence="1">Copper resistance protein B</fullName>
    </submittedName>
</protein>
<dbReference type="EMBL" id="JAJVCY010000053">
    <property type="protein sequence ID" value="MCV3290383.1"/>
    <property type="molecule type" value="Genomic_DNA"/>
</dbReference>
<evidence type="ECO:0000313" key="1">
    <source>
        <dbReference type="EMBL" id="MCV3290383.1"/>
    </source>
</evidence>
<reference evidence="1" key="1">
    <citation type="submission" date="2022-01" db="EMBL/GenBank/DDBJ databases">
        <title>Comparison of Fish pathogen Aeromonas spp.</title>
        <authorList>
            <person name="Dubey S."/>
            <person name="Sorum H."/>
            <person name="Munangandu H.M."/>
        </authorList>
    </citation>
    <scope>NUCLEOTIDE SEQUENCE</scope>
    <source>
        <strain evidence="1">SD/21-15</strain>
    </source>
</reference>